<sequence length="33" mass="3613">MAQDYFKADPITILIVILILQQIGGGVLSGFDY</sequence>
<dbReference type="KEGG" id="aar:Acear_1377"/>
<keyword evidence="1" id="KW-1133">Transmembrane helix</keyword>
<feature type="transmembrane region" description="Helical" evidence="1">
    <location>
        <begin position="12"/>
        <end position="31"/>
    </location>
</feature>
<protein>
    <submittedName>
        <fullName evidence="2">Uncharacterized protein</fullName>
    </submittedName>
</protein>
<reference evidence="2 3" key="1">
    <citation type="journal article" date="2010" name="Stand. Genomic Sci.">
        <title>Complete genome sequence of Acetohalobium arabaticum type strain (Z-7288).</title>
        <authorList>
            <person name="Sikorski J."/>
            <person name="Lapidus A."/>
            <person name="Chertkov O."/>
            <person name="Lucas S."/>
            <person name="Copeland A."/>
            <person name="Glavina Del Rio T."/>
            <person name="Nolan M."/>
            <person name="Tice H."/>
            <person name="Cheng J.F."/>
            <person name="Han C."/>
            <person name="Brambilla E."/>
            <person name="Pitluck S."/>
            <person name="Liolios K."/>
            <person name="Ivanova N."/>
            <person name="Mavromatis K."/>
            <person name="Mikhailova N."/>
            <person name="Pati A."/>
            <person name="Bruce D."/>
            <person name="Detter C."/>
            <person name="Tapia R."/>
            <person name="Goodwin L."/>
            <person name="Chen A."/>
            <person name="Palaniappan K."/>
            <person name="Land M."/>
            <person name="Hauser L."/>
            <person name="Chang Y.J."/>
            <person name="Jeffries C.D."/>
            <person name="Rohde M."/>
            <person name="Goker M."/>
            <person name="Spring S."/>
            <person name="Woyke T."/>
            <person name="Bristow J."/>
            <person name="Eisen J.A."/>
            <person name="Markowitz V."/>
            <person name="Hugenholtz P."/>
            <person name="Kyrpides N.C."/>
            <person name="Klenk H.P."/>
        </authorList>
    </citation>
    <scope>NUCLEOTIDE SEQUENCE [LARGE SCALE GENOMIC DNA]</scope>
    <source>
        <strain evidence="3">ATCC 49924 / DSM 5501 / Z-7288</strain>
    </source>
</reference>
<organism evidence="2 3">
    <name type="scientific">Acetohalobium arabaticum (strain ATCC 49924 / DSM 5501 / Z-7288)</name>
    <dbReference type="NCBI Taxonomy" id="574087"/>
    <lineage>
        <taxon>Bacteria</taxon>
        <taxon>Bacillati</taxon>
        <taxon>Bacillota</taxon>
        <taxon>Clostridia</taxon>
        <taxon>Halanaerobiales</taxon>
        <taxon>Halobacteroidaceae</taxon>
        <taxon>Acetohalobium</taxon>
    </lineage>
</organism>
<dbReference type="AlphaFoldDB" id="D9QQU9"/>
<proteinExistence type="predicted"/>
<dbReference type="HOGENOM" id="CLU_220401_0_0_9"/>
<accession>D9QQU9</accession>
<keyword evidence="1" id="KW-0472">Membrane</keyword>
<name>D9QQU9_ACEAZ</name>
<keyword evidence="1" id="KW-0812">Transmembrane</keyword>
<gene>
    <name evidence="2" type="ordered locus">Acear_1377</name>
</gene>
<dbReference type="EMBL" id="CP002105">
    <property type="protein sequence ID" value="ADL12890.1"/>
    <property type="molecule type" value="Genomic_DNA"/>
</dbReference>
<evidence type="ECO:0000256" key="1">
    <source>
        <dbReference type="SAM" id="Phobius"/>
    </source>
</evidence>
<evidence type="ECO:0000313" key="3">
    <source>
        <dbReference type="Proteomes" id="UP000001661"/>
    </source>
</evidence>
<keyword evidence="3" id="KW-1185">Reference proteome</keyword>
<dbReference type="Proteomes" id="UP000001661">
    <property type="component" value="Chromosome"/>
</dbReference>
<evidence type="ECO:0000313" key="2">
    <source>
        <dbReference type="EMBL" id="ADL12890.1"/>
    </source>
</evidence>